<protein>
    <recommendedName>
        <fullName evidence="10">Palmitoyltransferase</fullName>
        <ecNumber evidence="10">2.3.1.225</ecNumber>
    </recommendedName>
</protein>
<evidence type="ECO:0000313" key="13">
    <source>
        <dbReference type="EMBL" id="CAD9517080.1"/>
    </source>
</evidence>
<evidence type="ECO:0000259" key="12">
    <source>
        <dbReference type="Pfam" id="PF01529"/>
    </source>
</evidence>
<feature type="compositionally biased region" description="Acidic residues" evidence="11">
    <location>
        <begin position="175"/>
        <end position="186"/>
    </location>
</feature>
<feature type="region of interest" description="Disordered" evidence="11">
    <location>
        <begin position="174"/>
        <end position="214"/>
    </location>
</feature>
<evidence type="ECO:0000256" key="9">
    <source>
        <dbReference type="ARBA" id="ARBA00048048"/>
    </source>
</evidence>
<dbReference type="Pfam" id="PF01529">
    <property type="entry name" value="DHHC"/>
    <property type="match status" value="1"/>
</dbReference>
<feature type="compositionally biased region" description="Low complexity" evidence="11">
    <location>
        <begin position="149"/>
        <end position="159"/>
    </location>
</feature>
<evidence type="ECO:0000256" key="3">
    <source>
        <dbReference type="ARBA" id="ARBA00022692"/>
    </source>
</evidence>
<sequence>MSSSAGTNHHYTSTSILSSSSSSSSTGVNHRRPFRKTISPSSSSSSSILTNTITTTINNHHHTIIMDSTTAAMDNIGRDASTAITTAEKRNEERMEQGRPFLITPNVVNSATRNGKRTIAVGVPSSSSSGNKNSNKTTAMAVAATGKLGTKSTTSTTAARVGDEEEAGVIVFQKEEEEDDDDDDEHDALFDNIDIHDPNNNNDEDEDDEEEDDVDADLDRLLGESSSTTYRRRSKSQTQKTSTKKHCVRRCIPCITPPTPYFIGDTTVLCPTLYNYNGLGVVGPHWCGTICTFGLLWGASYFYIQKTLGDDELGWMTLATCVFFTVWSSVSLVRVAFKDPGVITRERQVGIENEGRDLSQWRYCDICSVYQPPDAAHCPDCNVCVEGYDHHCPWMGTCIGKRNMSAFVTFNFSWLLWLLYAVFWITIAGPNVMKRHSGGGEDASSASNETHAFVNGTNSTEGDGGVWINATSFGG</sequence>
<evidence type="ECO:0000256" key="6">
    <source>
        <dbReference type="ARBA" id="ARBA00023139"/>
    </source>
</evidence>
<keyword evidence="8 10" id="KW-0012">Acyltransferase</keyword>
<dbReference type="AlphaFoldDB" id="A0A7S2IEB6"/>
<feature type="compositionally biased region" description="Acidic residues" evidence="11">
    <location>
        <begin position="202"/>
        <end position="214"/>
    </location>
</feature>
<evidence type="ECO:0000256" key="8">
    <source>
        <dbReference type="ARBA" id="ARBA00023315"/>
    </source>
</evidence>
<feature type="transmembrane region" description="Helical" evidence="10">
    <location>
        <begin position="286"/>
        <end position="304"/>
    </location>
</feature>
<feature type="region of interest" description="Disordered" evidence="11">
    <location>
        <begin position="1"/>
        <end position="48"/>
    </location>
</feature>
<evidence type="ECO:0000256" key="5">
    <source>
        <dbReference type="ARBA" id="ARBA00023136"/>
    </source>
</evidence>
<evidence type="ECO:0000256" key="10">
    <source>
        <dbReference type="RuleBase" id="RU079119"/>
    </source>
</evidence>
<name>A0A7S2IEB6_9STRA</name>
<accession>A0A7S2IEB6</accession>
<comment type="domain">
    <text evidence="10">The DHHC domain is required for palmitoyltransferase activity.</text>
</comment>
<feature type="transmembrane region" description="Helical" evidence="10">
    <location>
        <begin position="404"/>
        <end position="427"/>
    </location>
</feature>
<dbReference type="PROSITE" id="PS50216">
    <property type="entry name" value="DHHC"/>
    <property type="match status" value="1"/>
</dbReference>
<evidence type="ECO:0000256" key="11">
    <source>
        <dbReference type="SAM" id="MobiDB-lite"/>
    </source>
</evidence>
<dbReference type="PANTHER" id="PTHR22883:SF43">
    <property type="entry name" value="PALMITOYLTRANSFERASE APP"/>
    <property type="match status" value="1"/>
</dbReference>
<dbReference type="GO" id="GO:0005783">
    <property type="term" value="C:endoplasmic reticulum"/>
    <property type="evidence" value="ECO:0007669"/>
    <property type="project" value="TreeGrafter"/>
</dbReference>
<feature type="compositionally biased region" description="Basic and acidic residues" evidence="11">
    <location>
        <begin position="187"/>
        <end position="197"/>
    </location>
</feature>
<feature type="domain" description="Palmitoyltransferase DHHC" evidence="12">
    <location>
        <begin position="360"/>
        <end position="426"/>
    </location>
</feature>
<comment type="subcellular location">
    <subcellularLocation>
        <location evidence="1">Endomembrane system</location>
        <topology evidence="1">Multi-pass membrane protein</topology>
    </subcellularLocation>
</comment>
<feature type="transmembrane region" description="Helical" evidence="10">
    <location>
        <begin position="316"/>
        <end position="337"/>
    </location>
</feature>
<comment type="catalytic activity">
    <reaction evidence="9 10">
        <text>L-cysteinyl-[protein] + hexadecanoyl-CoA = S-hexadecanoyl-L-cysteinyl-[protein] + CoA</text>
        <dbReference type="Rhea" id="RHEA:36683"/>
        <dbReference type="Rhea" id="RHEA-COMP:10131"/>
        <dbReference type="Rhea" id="RHEA-COMP:11032"/>
        <dbReference type="ChEBI" id="CHEBI:29950"/>
        <dbReference type="ChEBI" id="CHEBI:57287"/>
        <dbReference type="ChEBI" id="CHEBI:57379"/>
        <dbReference type="ChEBI" id="CHEBI:74151"/>
        <dbReference type="EC" id="2.3.1.225"/>
    </reaction>
</comment>
<dbReference type="GO" id="GO:0005794">
    <property type="term" value="C:Golgi apparatus"/>
    <property type="evidence" value="ECO:0007669"/>
    <property type="project" value="TreeGrafter"/>
</dbReference>
<feature type="region of interest" description="Disordered" evidence="11">
    <location>
        <begin position="149"/>
        <end position="168"/>
    </location>
</feature>
<evidence type="ECO:0000256" key="1">
    <source>
        <dbReference type="ARBA" id="ARBA00004127"/>
    </source>
</evidence>
<evidence type="ECO:0000256" key="4">
    <source>
        <dbReference type="ARBA" id="ARBA00022989"/>
    </source>
</evidence>
<feature type="compositionally biased region" description="Low complexity" evidence="11">
    <location>
        <begin position="12"/>
        <end position="26"/>
    </location>
</feature>
<keyword evidence="4 10" id="KW-1133">Transmembrane helix</keyword>
<dbReference type="EMBL" id="HBGV01018874">
    <property type="protein sequence ID" value="CAD9517080.1"/>
    <property type="molecule type" value="Transcribed_RNA"/>
</dbReference>
<keyword evidence="2 10" id="KW-0808">Transferase</keyword>
<keyword evidence="5 10" id="KW-0472">Membrane</keyword>
<keyword evidence="3 10" id="KW-0812">Transmembrane</keyword>
<evidence type="ECO:0000256" key="7">
    <source>
        <dbReference type="ARBA" id="ARBA00023288"/>
    </source>
</evidence>
<reference evidence="13" key="1">
    <citation type="submission" date="2021-01" db="EMBL/GenBank/DDBJ databases">
        <authorList>
            <person name="Corre E."/>
            <person name="Pelletier E."/>
            <person name="Niang G."/>
            <person name="Scheremetjew M."/>
            <person name="Finn R."/>
            <person name="Kale V."/>
            <person name="Holt S."/>
            <person name="Cochrane G."/>
            <person name="Meng A."/>
            <person name="Brown T."/>
            <person name="Cohen L."/>
        </authorList>
    </citation>
    <scope>NUCLEOTIDE SEQUENCE</scope>
    <source>
        <strain evidence="13">CCMP826</strain>
    </source>
</reference>
<organism evidence="13">
    <name type="scientific">Helicotheca tamesis</name>
    <dbReference type="NCBI Taxonomy" id="374047"/>
    <lineage>
        <taxon>Eukaryota</taxon>
        <taxon>Sar</taxon>
        <taxon>Stramenopiles</taxon>
        <taxon>Ochrophyta</taxon>
        <taxon>Bacillariophyta</taxon>
        <taxon>Mediophyceae</taxon>
        <taxon>Lithodesmiophycidae</taxon>
        <taxon>Lithodesmiales</taxon>
        <taxon>Lithodesmiaceae</taxon>
        <taxon>Helicotheca</taxon>
    </lineage>
</organism>
<dbReference type="GO" id="GO:0019706">
    <property type="term" value="F:protein-cysteine S-palmitoyltransferase activity"/>
    <property type="evidence" value="ECO:0007669"/>
    <property type="project" value="UniProtKB-EC"/>
</dbReference>
<gene>
    <name evidence="13" type="ORF">HTAM1171_LOCUS11684</name>
</gene>
<keyword evidence="6" id="KW-0564">Palmitate</keyword>
<evidence type="ECO:0000256" key="2">
    <source>
        <dbReference type="ARBA" id="ARBA00022679"/>
    </source>
</evidence>
<dbReference type="PANTHER" id="PTHR22883">
    <property type="entry name" value="ZINC FINGER DHHC DOMAIN CONTAINING PROTEIN"/>
    <property type="match status" value="1"/>
</dbReference>
<feature type="compositionally biased region" description="Low complexity" evidence="11">
    <location>
        <begin position="37"/>
        <end position="48"/>
    </location>
</feature>
<dbReference type="EC" id="2.3.1.225" evidence="10"/>
<comment type="similarity">
    <text evidence="10">Belongs to the DHHC palmitoyltransferase family.</text>
</comment>
<dbReference type="InterPro" id="IPR001594">
    <property type="entry name" value="Palmitoyltrfase_DHHC"/>
</dbReference>
<keyword evidence="7" id="KW-0449">Lipoprotein</keyword>
<proteinExistence type="inferred from homology"/>
<dbReference type="GO" id="GO:0006612">
    <property type="term" value="P:protein targeting to membrane"/>
    <property type="evidence" value="ECO:0007669"/>
    <property type="project" value="TreeGrafter"/>
</dbReference>
<feature type="compositionally biased region" description="Polar residues" evidence="11">
    <location>
        <begin position="1"/>
        <end position="11"/>
    </location>
</feature>
<dbReference type="InterPro" id="IPR039859">
    <property type="entry name" value="PFA4/ZDH16/20/ERF2-like"/>
</dbReference>